<dbReference type="PROSITE" id="PS51085">
    <property type="entry name" value="2FE2S_FER_2"/>
    <property type="match status" value="1"/>
</dbReference>
<dbReference type="EMBL" id="BAABJH010000001">
    <property type="protein sequence ID" value="GAA4886895.1"/>
    <property type="molecule type" value="Genomic_DNA"/>
</dbReference>
<protein>
    <submittedName>
        <fullName evidence="11">2Fe-2S iron-sulfur cluster-binding protein</fullName>
    </submittedName>
</protein>
<dbReference type="RefSeq" id="WP_345272761.1">
    <property type="nucleotide sequence ID" value="NZ_BAABJH010000001.1"/>
</dbReference>
<dbReference type="Gene3D" id="2.40.30.10">
    <property type="entry name" value="Translation factors"/>
    <property type="match status" value="1"/>
</dbReference>
<evidence type="ECO:0000256" key="5">
    <source>
        <dbReference type="ARBA" id="ARBA00022827"/>
    </source>
</evidence>
<keyword evidence="6" id="KW-0560">Oxidoreductase</keyword>
<organism evidence="11 12">
    <name type="scientific">Flaviramulus aquimarinus</name>
    <dbReference type="NCBI Taxonomy" id="1170456"/>
    <lineage>
        <taxon>Bacteria</taxon>
        <taxon>Pseudomonadati</taxon>
        <taxon>Bacteroidota</taxon>
        <taxon>Flavobacteriia</taxon>
        <taxon>Flavobacteriales</taxon>
        <taxon>Flavobacteriaceae</taxon>
        <taxon>Flaviramulus</taxon>
    </lineage>
</organism>
<reference evidence="12" key="1">
    <citation type="journal article" date="2019" name="Int. J. Syst. Evol. Microbiol.">
        <title>The Global Catalogue of Microorganisms (GCM) 10K type strain sequencing project: providing services to taxonomists for standard genome sequencing and annotation.</title>
        <authorList>
            <consortium name="The Broad Institute Genomics Platform"/>
            <consortium name="The Broad Institute Genome Sequencing Center for Infectious Disease"/>
            <person name="Wu L."/>
            <person name="Ma J."/>
        </authorList>
    </citation>
    <scope>NUCLEOTIDE SEQUENCE [LARGE SCALE GENOMIC DNA]</scope>
    <source>
        <strain evidence="12">JCM 18274</strain>
    </source>
</reference>
<keyword evidence="5" id="KW-0274">FAD</keyword>
<dbReference type="CDD" id="cd06184">
    <property type="entry name" value="flavohem_like_fad_nad_binding"/>
    <property type="match status" value="1"/>
</dbReference>
<feature type="domain" description="FAD-binding FR-type" evidence="10">
    <location>
        <begin position="1"/>
        <end position="104"/>
    </location>
</feature>
<dbReference type="Pfam" id="PF00970">
    <property type="entry name" value="FAD_binding_6"/>
    <property type="match status" value="1"/>
</dbReference>
<dbReference type="InterPro" id="IPR017938">
    <property type="entry name" value="Riboflavin_synthase-like_b-brl"/>
</dbReference>
<evidence type="ECO:0000256" key="1">
    <source>
        <dbReference type="ARBA" id="ARBA00001974"/>
    </source>
</evidence>
<dbReference type="Gene3D" id="3.10.20.30">
    <property type="match status" value="1"/>
</dbReference>
<dbReference type="CDD" id="cd00207">
    <property type="entry name" value="fer2"/>
    <property type="match status" value="1"/>
</dbReference>
<evidence type="ECO:0000256" key="8">
    <source>
        <dbReference type="ARBA" id="ARBA00023014"/>
    </source>
</evidence>
<dbReference type="InterPro" id="IPR012675">
    <property type="entry name" value="Beta-grasp_dom_sf"/>
</dbReference>
<dbReference type="PANTHER" id="PTHR47354">
    <property type="entry name" value="NADH OXIDOREDUCTASE HCR"/>
    <property type="match status" value="1"/>
</dbReference>
<dbReference type="InterPro" id="IPR039261">
    <property type="entry name" value="FNR_nucleotide-bd"/>
</dbReference>
<feature type="domain" description="2Fe-2S ferredoxin-type" evidence="9">
    <location>
        <begin position="255"/>
        <end position="340"/>
    </location>
</feature>
<dbReference type="PROSITE" id="PS00197">
    <property type="entry name" value="2FE2S_FER_1"/>
    <property type="match status" value="1"/>
</dbReference>
<dbReference type="SUPFAM" id="SSF63380">
    <property type="entry name" value="Riboflavin synthase domain-like"/>
    <property type="match status" value="1"/>
</dbReference>
<dbReference type="PANTHER" id="PTHR47354:SF8">
    <property type="entry name" value="1,2-PHENYLACETYL-COA EPOXIDASE, SUBUNIT E"/>
    <property type="match status" value="1"/>
</dbReference>
<evidence type="ECO:0000259" key="10">
    <source>
        <dbReference type="PROSITE" id="PS51384"/>
    </source>
</evidence>
<dbReference type="SUPFAM" id="SSF52343">
    <property type="entry name" value="Ferredoxin reductase-like, C-terminal NADP-linked domain"/>
    <property type="match status" value="1"/>
</dbReference>
<keyword evidence="4" id="KW-0479">Metal-binding</keyword>
<accession>A0ABP9ETD7</accession>
<dbReference type="InterPro" id="IPR001433">
    <property type="entry name" value="OxRdtase_FAD/NAD-bd"/>
</dbReference>
<evidence type="ECO:0000256" key="3">
    <source>
        <dbReference type="ARBA" id="ARBA00022714"/>
    </source>
</evidence>
<dbReference type="InterPro" id="IPR008333">
    <property type="entry name" value="Cbr1-like_FAD-bd_dom"/>
</dbReference>
<dbReference type="InterPro" id="IPR006058">
    <property type="entry name" value="2Fe2S_fd_BS"/>
</dbReference>
<dbReference type="Gene3D" id="3.40.50.80">
    <property type="entry name" value="Nucleotide-binding domain of ferredoxin-NADP reductase (FNR) module"/>
    <property type="match status" value="1"/>
</dbReference>
<keyword evidence="8" id="KW-0411">Iron-sulfur</keyword>
<evidence type="ECO:0000313" key="12">
    <source>
        <dbReference type="Proteomes" id="UP001500433"/>
    </source>
</evidence>
<evidence type="ECO:0000259" key="9">
    <source>
        <dbReference type="PROSITE" id="PS51085"/>
    </source>
</evidence>
<evidence type="ECO:0000256" key="7">
    <source>
        <dbReference type="ARBA" id="ARBA00023004"/>
    </source>
</evidence>
<dbReference type="Proteomes" id="UP001500433">
    <property type="component" value="Unassembled WGS sequence"/>
</dbReference>
<proteinExistence type="predicted"/>
<keyword evidence="3" id="KW-0001">2Fe-2S</keyword>
<dbReference type="InterPro" id="IPR036010">
    <property type="entry name" value="2Fe-2S_ferredoxin-like_sf"/>
</dbReference>
<keyword evidence="12" id="KW-1185">Reference proteome</keyword>
<comment type="cofactor">
    <cofactor evidence="1">
        <name>FAD</name>
        <dbReference type="ChEBI" id="CHEBI:57692"/>
    </cofactor>
</comment>
<sequence>MFSNFYINKIIRESTTIKSFYLKPKEECELEDYQPGQFVTVRVKTRSGEVVTRNYTLSDAPNGDNLRLTIKRETKGQMSRYFHDVLQVGDEIEVSAPMGDFHLNTKSTSPIVLISGGVGITPMISMLEYVSANQRDREIHFLHSSLDKNVQPFIKRLNDLKTANPNLKLSIYHSTPLKTEKSGLDYDFEGFIDKDGLSRTVSQDSNYFLCGPSGFMNAMYDHLVDLNVPEEDILYEFFGQGKKLGTERSNDNSESQITVLFSGSGIETLWNSDMSSILDLAESEGLAPPSSCRMGTCSTCESQLLGGTILYDPEPFMMPSADDKIFICCARPTSDINLNI</sequence>
<dbReference type="InterPro" id="IPR050415">
    <property type="entry name" value="MRET"/>
</dbReference>
<evidence type="ECO:0000256" key="2">
    <source>
        <dbReference type="ARBA" id="ARBA00022630"/>
    </source>
</evidence>
<keyword evidence="2" id="KW-0285">Flavoprotein</keyword>
<gene>
    <name evidence="11" type="ORF">GCM10023311_08100</name>
</gene>
<evidence type="ECO:0000256" key="6">
    <source>
        <dbReference type="ARBA" id="ARBA00023002"/>
    </source>
</evidence>
<comment type="caution">
    <text evidence="11">The sequence shown here is derived from an EMBL/GenBank/DDBJ whole genome shotgun (WGS) entry which is preliminary data.</text>
</comment>
<name>A0ABP9ETD7_9FLAO</name>
<dbReference type="InterPro" id="IPR001041">
    <property type="entry name" value="2Fe-2S_ferredoxin-type"/>
</dbReference>
<evidence type="ECO:0000313" key="11">
    <source>
        <dbReference type="EMBL" id="GAA4886895.1"/>
    </source>
</evidence>
<dbReference type="Pfam" id="PF00175">
    <property type="entry name" value="NAD_binding_1"/>
    <property type="match status" value="1"/>
</dbReference>
<dbReference type="InterPro" id="IPR017927">
    <property type="entry name" value="FAD-bd_FR_type"/>
</dbReference>
<dbReference type="PRINTS" id="PR00410">
    <property type="entry name" value="PHEHYDRXLASE"/>
</dbReference>
<keyword evidence="7" id="KW-0408">Iron</keyword>
<dbReference type="SUPFAM" id="SSF54292">
    <property type="entry name" value="2Fe-2S ferredoxin-like"/>
    <property type="match status" value="1"/>
</dbReference>
<evidence type="ECO:0000256" key="4">
    <source>
        <dbReference type="ARBA" id="ARBA00022723"/>
    </source>
</evidence>
<dbReference type="PROSITE" id="PS51384">
    <property type="entry name" value="FAD_FR"/>
    <property type="match status" value="1"/>
</dbReference>
<dbReference type="Pfam" id="PF00111">
    <property type="entry name" value="Fer2"/>
    <property type="match status" value="1"/>
</dbReference>